<evidence type="ECO:0000256" key="6">
    <source>
        <dbReference type="ARBA" id="ARBA00023242"/>
    </source>
</evidence>
<feature type="domain" description="C2H2-type" evidence="9">
    <location>
        <begin position="589"/>
        <end position="616"/>
    </location>
</feature>
<feature type="compositionally biased region" description="Acidic residues" evidence="8">
    <location>
        <begin position="22"/>
        <end position="33"/>
    </location>
</feature>
<feature type="domain" description="C2H2-type" evidence="9">
    <location>
        <begin position="465"/>
        <end position="493"/>
    </location>
</feature>
<feature type="domain" description="C2H2-type" evidence="9">
    <location>
        <begin position="1047"/>
        <end position="1074"/>
    </location>
</feature>
<proteinExistence type="predicted"/>
<dbReference type="Pfam" id="PF13912">
    <property type="entry name" value="zf-C2H2_6"/>
    <property type="match status" value="1"/>
</dbReference>
<feature type="domain" description="C2H2-type" evidence="9">
    <location>
        <begin position="1131"/>
        <end position="1157"/>
    </location>
</feature>
<dbReference type="GO" id="GO:0005634">
    <property type="term" value="C:nucleus"/>
    <property type="evidence" value="ECO:0007669"/>
    <property type="project" value="UniProtKB-SubCell"/>
</dbReference>
<dbReference type="Proteomes" id="UP000594454">
    <property type="component" value="Chromosome 2"/>
</dbReference>
<feature type="domain" description="C2H2-type" evidence="9">
    <location>
        <begin position="962"/>
        <end position="989"/>
    </location>
</feature>
<dbReference type="SUPFAM" id="SSF57667">
    <property type="entry name" value="beta-beta-alpha zinc fingers"/>
    <property type="match status" value="8"/>
</dbReference>
<evidence type="ECO:0000313" key="11">
    <source>
        <dbReference type="Proteomes" id="UP000594454"/>
    </source>
</evidence>
<evidence type="ECO:0000256" key="4">
    <source>
        <dbReference type="ARBA" id="ARBA00022771"/>
    </source>
</evidence>
<dbReference type="FunFam" id="3.30.160.60:FF:000145">
    <property type="entry name" value="Zinc finger protein 574"/>
    <property type="match status" value="1"/>
</dbReference>
<evidence type="ECO:0000256" key="3">
    <source>
        <dbReference type="ARBA" id="ARBA00022737"/>
    </source>
</evidence>
<dbReference type="PROSITE" id="PS50157">
    <property type="entry name" value="ZINC_FINGER_C2H2_2"/>
    <property type="match status" value="17"/>
</dbReference>
<evidence type="ECO:0000256" key="2">
    <source>
        <dbReference type="ARBA" id="ARBA00022723"/>
    </source>
</evidence>
<feature type="region of interest" description="Disordered" evidence="8">
    <location>
        <begin position="22"/>
        <end position="44"/>
    </location>
</feature>
<dbReference type="GO" id="GO:0008270">
    <property type="term" value="F:zinc ion binding"/>
    <property type="evidence" value="ECO:0007669"/>
    <property type="project" value="UniProtKB-KW"/>
</dbReference>
<gene>
    <name evidence="10" type="ORF">HERILL_LOCUS3627</name>
</gene>
<dbReference type="InterPro" id="IPR013087">
    <property type="entry name" value="Znf_C2H2_type"/>
</dbReference>
<feature type="compositionally biased region" description="Polar residues" evidence="8">
    <location>
        <begin position="715"/>
        <end position="733"/>
    </location>
</feature>
<keyword evidence="6" id="KW-0539">Nucleus</keyword>
<evidence type="ECO:0000256" key="7">
    <source>
        <dbReference type="PROSITE-ProRule" id="PRU00042"/>
    </source>
</evidence>
<evidence type="ECO:0000256" key="5">
    <source>
        <dbReference type="ARBA" id="ARBA00022833"/>
    </source>
</evidence>
<protein>
    <recommendedName>
        <fullName evidence="9">C2H2-type domain-containing protein</fullName>
    </recommendedName>
</protein>
<feature type="region of interest" description="Disordered" evidence="8">
    <location>
        <begin position="299"/>
        <end position="333"/>
    </location>
</feature>
<keyword evidence="4 7" id="KW-0863">Zinc-finger</keyword>
<evidence type="ECO:0000313" key="10">
    <source>
        <dbReference type="EMBL" id="CAD7080474.1"/>
    </source>
</evidence>
<feature type="domain" description="C2H2-type" evidence="9">
    <location>
        <begin position="1103"/>
        <end position="1130"/>
    </location>
</feature>
<organism evidence="10 11">
    <name type="scientific">Hermetia illucens</name>
    <name type="common">Black soldier fly</name>
    <dbReference type="NCBI Taxonomy" id="343691"/>
    <lineage>
        <taxon>Eukaryota</taxon>
        <taxon>Metazoa</taxon>
        <taxon>Ecdysozoa</taxon>
        <taxon>Arthropoda</taxon>
        <taxon>Hexapoda</taxon>
        <taxon>Insecta</taxon>
        <taxon>Pterygota</taxon>
        <taxon>Neoptera</taxon>
        <taxon>Endopterygota</taxon>
        <taxon>Diptera</taxon>
        <taxon>Brachycera</taxon>
        <taxon>Stratiomyomorpha</taxon>
        <taxon>Stratiomyidae</taxon>
        <taxon>Hermetiinae</taxon>
        <taxon>Hermetia</taxon>
    </lineage>
</organism>
<dbReference type="Pfam" id="PF00096">
    <property type="entry name" value="zf-C2H2"/>
    <property type="match status" value="5"/>
</dbReference>
<keyword evidence="5" id="KW-0862">Zinc</keyword>
<dbReference type="SMART" id="SM00355">
    <property type="entry name" value="ZnF_C2H2"/>
    <property type="match status" value="20"/>
</dbReference>
<keyword evidence="2" id="KW-0479">Metal-binding</keyword>
<reference evidence="10 11" key="1">
    <citation type="submission" date="2020-11" db="EMBL/GenBank/DDBJ databases">
        <authorList>
            <person name="Wallbank WR R."/>
            <person name="Pardo Diaz C."/>
            <person name="Kozak K."/>
            <person name="Martin S."/>
            <person name="Jiggins C."/>
            <person name="Moest M."/>
            <person name="Warren A I."/>
            <person name="Generalovic N T."/>
            <person name="Byers J.R.P. K."/>
            <person name="Montejo-Kovacevich G."/>
            <person name="Yen C E."/>
        </authorList>
    </citation>
    <scope>NUCLEOTIDE SEQUENCE [LARGE SCALE GENOMIC DNA]</scope>
</reference>
<evidence type="ECO:0000256" key="1">
    <source>
        <dbReference type="ARBA" id="ARBA00004123"/>
    </source>
</evidence>
<keyword evidence="11" id="KW-1185">Reference proteome</keyword>
<evidence type="ECO:0000256" key="8">
    <source>
        <dbReference type="SAM" id="MobiDB-lite"/>
    </source>
</evidence>
<dbReference type="OrthoDB" id="7728048at2759"/>
<feature type="compositionally biased region" description="Polar residues" evidence="8">
    <location>
        <begin position="742"/>
        <end position="758"/>
    </location>
</feature>
<feature type="domain" description="C2H2-type" evidence="9">
    <location>
        <begin position="181"/>
        <end position="203"/>
    </location>
</feature>
<feature type="domain" description="C2H2-type" evidence="9">
    <location>
        <begin position="990"/>
        <end position="1018"/>
    </location>
</feature>
<feature type="domain" description="C2H2-type" evidence="9">
    <location>
        <begin position="617"/>
        <end position="644"/>
    </location>
</feature>
<dbReference type="FunFam" id="3.30.160.60:FF:000040">
    <property type="entry name" value="RB associated KRAB zinc finger"/>
    <property type="match status" value="1"/>
</dbReference>
<dbReference type="InterPro" id="IPR036236">
    <property type="entry name" value="Znf_C2H2_sf"/>
</dbReference>
<comment type="subcellular location">
    <subcellularLocation>
        <location evidence="1">Nucleus</location>
    </subcellularLocation>
</comment>
<feature type="region of interest" description="Disordered" evidence="8">
    <location>
        <begin position="110"/>
        <end position="133"/>
    </location>
</feature>
<dbReference type="AlphaFoldDB" id="A0A7R8YSD9"/>
<feature type="domain" description="C2H2-type" evidence="9">
    <location>
        <begin position="933"/>
        <end position="960"/>
    </location>
</feature>
<sequence>MSADIDFVGLSNFALKTEYASEEEFQDDSSDTQETEHTSLDPLNTDQEANCGRILVSINRKITLVCGACNGRFDYMESFGNHLEKVRCDYMLRKNGCVVNEDLEAGINGTQGDAPSTGSTATDVNAPSPIKNTDATKYNIRASKTTVAKGIQSTTREHHLKSSLKSKIIATPEPKHDVKRNLCLTCNRRMESRESLMRHQRYHRYLFRKQQKRNLERNRQEDSLNDVVIKEEIVAERYEIQEPEFPTSAYDEVCATTSDEVDTSEFRSPRLEKIPCEAAGPPIPSEPGEQTIMSEADKHPIRNDPKEQPIPSAPKEGATPSEPRTPEISYNENETRLVESLSPKELDNDSNIVDTQKSIKRGKVEKIVFTLKPEYDEEKNFCITCNRQLATLASLRRHKREHIVKIEHWKMANGSAPIVCSEKCKLDGKGDAALDSSESLLHQKRIRSATIRKYLDKISLPETVFTCDLCEQQLQSSFGLKKHAVIRHGDEIPKSLQNDPTYLKCRFCHEEFEKPTQRYLHEGTHLGQPSPYQCPCCPKTFTKESARKVHMASHIENYAFSCPKCPKKCKTRDNLYHHIKSVHVKIKPFSCKYCGKAFSTSTHLASHMIVHTKNMPYQCDICLTGFRKMSYLRTHKRRHDNQPDYECDQCGKQFVTKDQLRDHLATHADMSDESEALAAEENKAHEKRAVSTEPGKATSFNTNTEEAPSDAGPSKLQSKATDTTCEQNNQECTPQEGAELESNCSASLSKTNEDQITLESDSDTDESSKCANKQKSKIKTKGERLVFAVKPEFDDEKNFCITCNRQLPSRETYKRHKRWHISKLHRWNIESDLKAGKEPRKIVYSDNPSFDEERKFCITCDRGMDPTESFVEHKKEHTKEIRKKLGIINTLEARLPCEFCNRKFQKNFSLRNHLVLCHGDRIPKSLQDDPSYLKCRYCHQQFEKPTERHIHEGLHSSEMAPYRCSECPKIFTTSAARKFHKRVHTDERPFNCPHCPLTFKVDEYLYRHVQNVHAGVKPFQCEYCPRSFYSKLERASHSITHTNESPHQCDECGTRYRRLQTLQLHKKRHANQLDHKCEECGKLFLSKGQLKLHRIAHSDVYPFRCGECGKQFQRRKTLISHEKLHRDEKGYSCTICGKQFAQASGLYSHKKTHGDKL</sequence>
<accession>A0A7R8YSD9</accession>
<feature type="domain" description="C2H2-type" evidence="9">
    <location>
        <begin position="895"/>
        <end position="923"/>
    </location>
</feature>
<feature type="region of interest" description="Disordered" evidence="8">
    <location>
        <begin position="672"/>
        <end position="775"/>
    </location>
</feature>
<feature type="domain" description="C2H2-type" evidence="9">
    <location>
        <begin position="560"/>
        <end position="588"/>
    </location>
</feature>
<keyword evidence="3" id="KW-0677">Repeat</keyword>
<feature type="domain" description="C2H2-type" evidence="9">
    <location>
        <begin position="1019"/>
        <end position="1046"/>
    </location>
</feature>
<feature type="domain" description="C2H2-type" evidence="9">
    <location>
        <begin position="1075"/>
        <end position="1102"/>
    </location>
</feature>
<feature type="domain" description="C2H2-type" evidence="9">
    <location>
        <begin position="645"/>
        <end position="672"/>
    </location>
</feature>
<name>A0A7R8YSD9_HERIL</name>
<dbReference type="PANTHER" id="PTHR24379">
    <property type="entry name" value="KRAB AND ZINC FINGER DOMAIN-CONTAINING"/>
    <property type="match status" value="1"/>
</dbReference>
<feature type="domain" description="C2H2-type" evidence="9">
    <location>
        <begin position="532"/>
        <end position="559"/>
    </location>
</feature>
<dbReference type="InParanoid" id="A0A7R8YSD9"/>
<dbReference type="PANTHER" id="PTHR24379:SF121">
    <property type="entry name" value="C2H2-TYPE DOMAIN-CONTAINING PROTEIN"/>
    <property type="match status" value="1"/>
</dbReference>
<evidence type="ECO:0000259" key="9">
    <source>
        <dbReference type="PROSITE" id="PS50157"/>
    </source>
</evidence>
<dbReference type="Gene3D" id="3.30.160.60">
    <property type="entry name" value="Classic Zinc Finger"/>
    <property type="match status" value="11"/>
</dbReference>
<feature type="compositionally biased region" description="Basic and acidic residues" evidence="8">
    <location>
        <begin position="680"/>
        <end position="690"/>
    </location>
</feature>
<dbReference type="EMBL" id="LR899010">
    <property type="protein sequence ID" value="CAD7080474.1"/>
    <property type="molecule type" value="Genomic_DNA"/>
</dbReference>
<feature type="domain" description="C2H2-type" evidence="9">
    <location>
        <begin position="503"/>
        <end position="530"/>
    </location>
</feature>
<dbReference type="PROSITE" id="PS00028">
    <property type="entry name" value="ZINC_FINGER_C2H2_1"/>
    <property type="match status" value="20"/>
</dbReference>
<dbReference type="FunFam" id="3.30.160.60:FF:000671">
    <property type="entry name" value="Zinc finger protein 26"/>
    <property type="match status" value="1"/>
</dbReference>